<comment type="subunit">
    <text evidence="9">Component of the plastid-encoded plastid RNA polymerase (PEP) complex.</text>
</comment>
<dbReference type="Gramene" id="ONK64105">
    <property type="protein sequence ID" value="ONK64105"/>
    <property type="gene ID" value="A4U43_C07F22130"/>
</dbReference>
<dbReference type="InterPro" id="IPR018109">
    <property type="entry name" value="Folylpolyglutamate_synth_CS"/>
</dbReference>
<dbReference type="EMBL" id="CM007387">
    <property type="protein sequence ID" value="ONK64105.1"/>
    <property type="molecule type" value="Genomic_DNA"/>
</dbReference>
<dbReference type="InterPro" id="IPR036565">
    <property type="entry name" value="Mur-like_cat_sf"/>
</dbReference>
<dbReference type="NCBIfam" id="TIGR01085">
    <property type="entry name" value="murE"/>
    <property type="match status" value="1"/>
</dbReference>
<dbReference type="OrthoDB" id="533138at2759"/>
<evidence type="ECO:0000256" key="1">
    <source>
        <dbReference type="ARBA" id="ARBA00005898"/>
    </source>
</evidence>
<evidence type="ECO:0000259" key="12">
    <source>
        <dbReference type="Pfam" id="PF02875"/>
    </source>
</evidence>
<dbReference type="GO" id="GO:0004326">
    <property type="term" value="F:tetrahydrofolylpolyglutamate synthase activity"/>
    <property type="evidence" value="ECO:0007669"/>
    <property type="project" value="InterPro"/>
</dbReference>
<gene>
    <name evidence="14" type="ORF">A4U43_C07F22130</name>
</gene>
<evidence type="ECO:0000256" key="3">
    <source>
        <dbReference type="ARBA" id="ARBA00022598"/>
    </source>
</evidence>
<evidence type="ECO:0000256" key="6">
    <source>
        <dbReference type="ARBA" id="ARBA00022960"/>
    </source>
</evidence>
<dbReference type="AlphaFoldDB" id="A0A5P1EDX8"/>
<dbReference type="Gene3D" id="3.40.1190.10">
    <property type="entry name" value="Mur-like, catalytic domain"/>
    <property type="match status" value="1"/>
</dbReference>
<evidence type="ECO:0000256" key="10">
    <source>
        <dbReference type="ARBA" id="ARBA00072427"/>
    </source>
</evidence>
<dbReference type="InterPro" id="IPR036615">
    <property type="entry name" value="Mur_ligase_C_dom_sf"/>
</dbReference>
<dbReference type="InterPro" id="IPR004101">
    <property type="entry name" value="Mur_ligase_C"/>
</dbReference>
<dbReference type="SUPFAM" id="SSF53623">
    <property type="entry name" value="MurD-like peptide ligases, catalytic domain"/>
    <property type="match status" value="1"/>
</dbReference>
<dbReference type="Pfam" id="PF02875">
    <property type="entry name" value="Mur_ligase_C"/>
    <property type="match status" value="1"/>
</dbReference>
<comment type="similarity">
    <text evidence="1">Belongs to the MurCDEF family. MurE subfamily.</text>
</comment>
<accession>A0A5P1EDX8</accession>
<dbReference type="GO" id="GO:0008360">
    <property type="term" value="P:regulation of cell shape"/>
    <property type="evidence" value="ECO:0007669"/>
    <property type="project" value="UniProtKB-KW"/>
</dbReference>
<keyword evidence="8" id="KW-0961">Cell wall biogenesis/degradation</keyword>
<dbReference type="PANTHER" id="PTHR23135">
    <property type="entry name" value="MUR LIGASE FAMILY MEMBER"/>
    <property type="match status" value="1"/>
</dbReference>
<dbReference type="GO" id="GO:0005737">
    <property type="term" value="C:cytoplasm"/>
    <property type="evidence" value="ECO:0007669"/>
    <property type="project" value="InterPro"/>
</dbReference>
<dbReference type="PROSITE" id="PS01011">
    <property type="entry name" value="FOLYLPOLYGLU_SYNT_1"/>
    <property type="match status" value="1"/>
</dbReference>
<name>A0A5P1EDX8_ASPOF</name>
<dbReference type="OMA" id="EYFIMEV"/>
<dbReference type="InterPro" id="IPR035911">
    <property type="entry name" value="MurE/MurF_N"/>
</dbReference>
<dbReference type="NCBIfam" id="NF001124">
    <property type="entry name" value="PRK00139.1-2"/>
    <property type="match status" value="1"/>
</dbReference>
<keyword evidence="4" id="KW-0547">Nucleotide-binding</keyword>
<dbReference type="Proteomes" id="UP000243459">
    <property type="component" value="Chromosome 7"/>
</dbReference>
<dbReference type="FunFam" id="3.90.190.20:FF:000006">
    <property type="entry name" value="UDP-N-acetylmuramoyl-L-alanyl-D-glutamate--2,6-diaminopimelate ligase"/>
    <property type="match status" value="1"/>
</dbReference>
<dbReference type="GO" id="GO:0051301">
    <property type="term" value="P:cell division"/>
    <property type="evidence" value="ECO:0007669"/>
    <property type="project" value="InterPro"/>
</dbReference>
<evidence type="ECO:0000256" key="5">
    <source>
        <dbReference type="ARBA" id="ARBA00022840"/>
    </source>
</evidence>
<evidence type="ECO:0000256" key="9">
    <source>
        <dbReference type="ARBA" id="ARBA00064883"/>
    </source>
</evidence>
<dbReference type="Gene3D" id="3.40.1390.10">
    <property type="entry name" value="MurE/MurF, N-terminal domain"/>
    <property type="match status" value="1"/>
</dbReference>
<keyword evidence="6" id="KW-0133">Cell shape</keyword>
<dbReference type="Gene3D" id="3.90.190.20">
    <property type="entry name" value="Mur ligase, C-terminal domain"/>
    <property type="match status" value="1"/>
</dbReference>
<dbReference type="Pfam" id="PF01225">
    <property type="entry name" value="Mur_ligase"/>
    <property type="match status" value="1"/>
</dbReference>
<dbReference type="InterPro" id="IPR000713">
    <property type="entry name" value="Mur_ligase_N"/>
</dbReference>
<dbReference type="GO" id="GO:0071555">
    <property type="term" value="P:cell wall organization"/>
    <property type="evidence" value="ECO:0007669"/>
    <property type="project" value="UniProtKB-KW"/>
</dbReference>
<evidence type="ECO:0000256" key="8">
    <source>
        <dbReference type="ARBA" id="ARBA00023316"/>
    </source>
</evidence>
<organism evidence="14 15">
    <name type="scientific">Asparagus officinalis</name>
    <name type="common">Garden asparagus</name>
    <dbReference type="NCBI Taxonomy" id="4686"/>
    <lineage>
        <taxon>Eukaryota</taxon>
        <taxon>Viridiplantae</taxon>
        <taxon>Streptophyta</taxon>
        <taxon>Embryophyta</taxon>
        <taxon>Tracheophyta</taxon>
        <taxon>Spermatophyta</taxon>
        <taxon>Magnoliopsida</taxon>
        <taxon>Liliopsida</taxon>
        <taxon>Asparagales</taxon>
        <taxon>Asparagaceae</taxon>
        <taxon>Asparagoideae</taxon>
        <taxon>Asparagus</taxon>
    </lineage>
</organism>
<evidence type="ECO:0000256" key="7">
    <source>
        <dbReference type="ARBA" id="ARBA00022984"/>
    </source>
</evidence>
<dbReference type="SUPFAM" id="SSF53244">
    <property type="entry name" value="MurD-like peptide ligases, peptide-binding domain"/>
    <property type="match status" value="1"/>
</dbReference>
<dbReference type="GO" id="GO:0005524">
    <property type="term" value="F:ATP binding"/>
    <property type="evidence" value="ECO:0007669"/>
    <property type="project" value="UniProtKB-KW"/>
</dbReference>
<reference evidence="15" key="1">
    <citation type="journal article" date="2017" name="Nat. Commun.">
        <title>The asparagus genome sheds light on the origin and evolution of a young Y chromosome.</title>
        <authorList>
            <person name="Harkess A."/>
            <person name="Zhou J."/>
            <person name="Xu C."/>
            <person name="Bowers J.E."/>
            <person name="Van der Hulst R."/>
            <person name="Ayyampalayam S."/>
            <person name="Mercati F."/>
            <person name="Riccardi P."/>
            <person name="McKain M.R."/>
            <person name="Kakrana A."/>
            <person name="Tang H."/>
            <person name="Ray J."/>
            <person name="Groenendijk J."/>
            <person name="Arikit S."/>
            <person name="Mathioni S.M."/>
            <person name="Nakano M."/>
            <person name="Shan H."/>
            <person name="Telgmann-Rauber A."/>
            <person name="Kanno A."/>
            <person name="Yue Z."/>
            <person name="Chen H."/>
            <person name="Li W."/>
            <person name="Chen Y."/>
            <person name="Xu X."/>
            <person name="Zhang Y."/>
            <person name="Luo S."/>
            <person name="Chen H."/>
            <person name="Gao J."/>
            <person name="Mao Z."/>
            <person name="Pires J.C."/>
            <person name="Luo M."/>
            <person name="Kudrna D."/>
            <person name="Wing R.A."/>
            <person name="Meyers B.C."/>
            <person name="Yi K."/>
            <person name="Kong H."/>
            <person name="Lavrijsen P."/>
            <person name="Sunseri F."/>
            <person name="Falavigna A."/>
            <person name="Ye Y."/>
            <person name="Leebens-Mack J.H."/>
            <person name="Chen G."/>
        </authorList>
    </citation>
    <scope>NUCLEOTIDE SEQUENCE [LARGE SCALE GENOMIC DNA]</scope>
    <source>
        <strain evidence="15">cv. DH0086</strain>
    </source>
</reference>
<protein>
    <recommendedName>
        <fullName evidence="10">UDP-N-acetylmuramoyl-L-alanyl-D-glutamate--2,6-diaminopimelate ligase MurE homolog, chloroplastic</fullName>
    </recommendedName>
</protein>
<dbReference type="Pfam" id="PF08245">
    <property type="entry name" value="Mur_ligase_M"/>
    <property type="match status" value="1"/>
</dbReference>
<keyword evidence="3" id="KW-0436">Ligase</keyword>
<evidence type="ECO:0000256" key="4">
    <source>
        <dbReference type="ARBA" id="ARBA00022741"/>
    </source>
</evidence>
<feature type="domain" description="Mur ligase N-terminal catalytic" evidence="11">
    <location>
        <begin position="120"/>
        <end position="195"/>
    </location>
</feature>
<evidence type="ECO:0000256" key="2">
    <source>
        <dbReference type="ARBA" id="ARBA00022490"/>
    </source>
</evidence>
<dbReference type="HAMAP" id="MF_00208">
    <property type="entry name" value="MurE"/>
    <property type="match status" value="1"/>
</dbReference>
<keyword evidence="5" id="KW-0067">ATP-binding</keyword>
<evidence type="ECO:0000259" key="13">
    <source>
        <dbReference type="Pfam" id="PF08245"/>
    </source>
</evidence>
<evidence type="ECO:0000259" key="11">
    <source>
        <dbReference type="Pfam" id="PF01225"/>
    </source>
</evidence>
<evidence type="ECO:0000313" key="14">
    <source>
        <dbReference type="EMBL" id="ONK64105.1"/>
    </source>
</evidence>
<proteinExistence type="inferred from homology"/>
<dbReference type="PANTHER" id="PTHR23135:SF4">
    <property type="entry name" value="UDP-N-ACETYLMURAMOYL-L-ALANYL-D-GLUTAMATE--2,6-DIAMINOPIMELATE LIGASE MURE HOMOLOG, CHLOROPLASTIC"/>
    <property type="match status" value="1"/>
</dbReference>
<keyword evidence="7" id="KW-0573">Peptidoglycan synthesis</keyword>
<sequence length="625" mass="68736">MVLPTVCFSSSFSFPNYSTSPPLIFSAPLHSPPFPKPRQSISNLRHFSTARNIQKSFSLPHDDLGIACSCPSKPIMSSKSKLDAHEEESSRPNFKMTLSELLNKTRITPVSVSGNLDISITGIHHDSREVTYGDLYICCHGSKTDGHMYITEAIQRGASAILADKHLEFEQMSNCKAIVTVEDTNLILPLVAATFYRHPSKNLSVIGITGTNGKTTTTQLVKSIIEATGSRAGTLGTLGYSICGDNQIEEAPNTTPDAVSVQKLMAKMMHNSSNAVVMEVSSHGLALGRCNEIDFDIAVFTNLTRDHLDFHGTEEEYRNCKGKLFAKMVDPKKHRKVVNLDDPNADYFIEQGNANVPLVTFAMENKEADVKPLKCEFSLLKTKVLVDTPKGVIEISSKIIGRYNVYNMLASVAVGISLDVPLEAIVRGIEGVEGVSGRCELIDEGQAFAVIVDYAHTPDALSRLLDAARELNPRRIITVFGCGGERDKGKRPLMTKIAAEKSDIAILTSDNPRKEDPLDILDDMLAGIGRTMEDYLSRGENENNQPLQNGCRVLVHEIRRVALQAAISMGEEGDIVVVAGKGHETYQIEGDKKRHFDDREECRQAILYINELREAGIDTTGFPWQ</sequence>
<feature type="domain" description="Mur ligase C-terminal" evidence="12">
    <location>
        <begin position="437"/>
        <end position="582"/>
    </location>
</feature>
<keyword evidence="15" id="KW-1185">Reference proteome</keyword>
<evidence type="ECO:0000313" key="15">
    <source>
        <dbReference type="Proteomes" id="UP000243459"/>
    </source>
</evidence>
<dbReference type="SUPFAM" id="SSF63418">
    <property type="entry name" value="MurE/MurF N-terminal domain"/>
    <property type="match status" value="1"/>
</dbReference>
<dbReference type="InterPro" id="IPR005761">
    <property type="entry name" value="UDP-N-AcMur-Glu-dNH2Pim_ligase"/>
</dbReference>
<dbReference type="InterPro" id="IPR013221">
    <property type="entry name" value="Mur_ligase_cen"/>
</dbReference>
<dbReference type="NCBIfam" id="NF001126">
    <property type="entry name" value="PRK00139.1-4"/>
    <property type="match status" value="1"/>
</dbReference>
<keyword evidence="2" id="KW-0963">Cytoplasm</keyword>
<feature type="domain" description="Mur ligase central" evidence="13">
    <location>
        <begin position="208"/>
        <end position="414"/>
    </location>
</feature>